<reference evidence="1 2" key="1">
    <citation type="submission" date="2019-05" db="EMBL/GenBank/DDBJ databases">
        <title>Another draft genome of Portunus trituberculatus and its Hox gene families provides insights of decapod evolution.</title>
        <authorList>
            <person name="Jeong J.-H."/>
            <person name="Song I."/>
            <person name="Kim S."/>
            <person name="Choi T."/>
            <person name="Kim D."/>
            <person name="Ryu S."/>
            <person name="Kim W."/>
        </authorList>
    </citation>
    <scope>NUCLEOTIDE SEQUENCE [LARGE SCALE GENOMIC DNA]</scope>
    <source>
        <tissue evidence="1">Muscle</tissue>
    </source>
</reference>
<protein>
    <submittedName>
        <fullName evidence="1">Uncharacterized protein</fullName>
    </submittedName>
</protein>
<dbReference type="OrthoDB" id="6345052at2759"/>
<dbReference type="EMBL" id="VSRR010040884">
    <property type="protein sequence ID" value="MPC75338.1"/>
    <property type="molecule type" value="Genomic_DNA"/>
</dbReference>
<evidence type="ECO:0000313" key="2">
    <source>
        <dbReference type="Proteomes" id="UP000324222"/>
    </source>
</evidence>
<evidence type="ECO:0000313" key="1">
    <source>
        <dbReference type="EMBL" id="MPC75338.1"/>
    </source>
</evidence>
<organism evidence="1 2">
    <name type="scientific">Portunus trituberculatus</name>
    <name type="common">Swimming crab</name>
    <name type="synonym">Neptunus trituberculatus</name>
    <dbReference type="NCBI Taxonomy" id="210409"/>
    <lineage>
        <taxon>Eukaryota</taxon>
        <taxon>Metazoa</taxon>
        <taxon>Ecdysozoa</taxon>
        <taxon>Arthropoda</taxon>
        <taxon>Crustacea</taxon>
        <taxon>Multicrustacea</taxon>
        <taxon>Malacostraca</taxon>
        <taxon>Eumalacostraca</taxon>
        <taxon>Eucarida</taxon>
        <taxon>Decapoda</taxon>
        <taxon>Pleocyemata</taxon>
        <taxon>Brachyura</taxon>
        <taxon>Eubrachyura</taxon>
        <taxon>Portunoidea</taxon>
        <taxon>Portunidae</taxon>
        <taxon>Portuninae</taxon>
        <taxon>Portunus</taxon>
    </lineage>
</organism>
<gene>
    <name evidence="1" type="ORF">E2C01_069724</name>
</gene>
<accession>A0A5B7I339</accession>
<dbReference type="AlphaFoldDB" id="A0A5B7I339"/>
<keyword evidence="2" id="KW-1185">Reference proteome</keyword>
<proteinExistence type="predicted"/>
<dbReference type="Proteomes" id="UP000324222">
    <property type="component" value="Unassembled WGS sequence"/>
</dbReference>
<name>A0A5B7I339_PORTR</name>
<comment type="caution">
    <text evidence="1">The sequence shown here is derived from an EMBL/GenBank/DDBJ whole genome shotgun (WGS) entry which is preliminary data.</text>
</comment>
<sequence length="168" mass="19504">MEGSITNRGRPIHSREKELIYNVYKFFLEEKANRGPIIEASKAIERTAKAPKFSKRTIMRICSQLHKAAMTQVELDTLEFSSPKKKQHKTPVINIDDFDIQVVRRTVLSFYERKELPTLQKIQEELKENISFSGCIKSLRKILKKIGFIYGKVDGQKFLMERNDIANA</sequence>